<proteinExistence type="predicted"/>
<protein>
    <submittedName>
        <fullName evidence="2">11790_t:CDS:1</fullName>
    </submittedName>
</protein>
<feature type="coiled-coil region" evidence="1">
    <location>
        <begin position="14"/>
        <end position="51"/>
    </location>
</feature>
<gene>
    <name evidence="2" type="ORF">GMARGA_LOCUS30816</name>
</gene>
<name>A0ABN7WH83_GIGMA</name>
<evidence type="ECO:0000313" key="2">
    <source>
        <dbReference type="EMBL" id="CAG8831876.1"/>
    </source>
</evidence>
<reference evidence="2 3" key="1">
    <citation type="submission" date="2021-06" db="EMBL/GenBank/DDBJ databases">
        <authorList>
            <person name="Kallberg Y."/>
            <person name="Tangrot J."/>
            <person name="Rosling A."/>
        </authorList>
    </citation>
    <scope>NUCLEOTIDE SEQUENCE [LARGE SCALE GENOMIC DNA]</scope>
    <source>
        <strain evidence="2 3">120-4 pot B 10/14</strain>
    </source>
</reference>
<dbReference type="EMBL" id="CAJVQB010044411">
    <property type="protein sequence ID" value="CAG8831876.1"/>
    <property type="molecule type" value="Genomic_DNA"/>
</dbReference>
<comment type="caution">
    <text evidence="2">The sequence shown here is derived from an EMBL/GenBank/DDBJ whole genome shotgun (WGS) entry which is preliminary data.</text>
</comment>
<accession>A0ABN7WH83</accession>
<evidence type="ECO:0000256" key="1">
    <source>
        <dbReference type="SAM" id="Coils"/>
    </source>
</evidence>
<dbReference type="Proteomes" id="UP000789901">
    <property type="component" value="Unassembled WGS sequence"/>
</dbReference>
<feature type="non-terminal residue" evidence="2">
    <location>
        <position position="277"/>
    </location>
</feature>
<evidence type="ECO:0000313" key="3">
    <source>
        <dbReference type="Proteomes" id="UP000789901"/>
    </source>
</evidence>
<sequence length="277" mass="31191">MADNQLAIDSLRVLEEHEIRITNLEQIAREQAELEVRIAKLELKLISKKNRKFQNKCIQIAMEILDEGPIIEYRPPFLNGLEFDAFFKKHRIALEVQGAQHRLHNTGWYKDVKKLEDIVNRDRLKRCMCQDNGIFLLEDNSPKVDLYCSVDKEGEHQTDTYWVFGSHCPLCRENHMSLQEPGIPYDDVLKAYSGNSELIQKLKTRCFTSPIPWNNVLILPDKSVRIISRGGITIIGLGGVTVICLGGGGVIGLRIVSLWGGGVITRRDGAIVSLGGG</sequence>
<keyword evidence="3" id="KW-1185">Reference proteome</keyword>
<organism evidence="2 3">
    <name type="scientific">Gigaspora margarita</name>
    <dbReference type="NCBI Taxonomy" id="4874"/>
    <lineage>
        <taxon>Eukaryota</taxon>
        <taxon>Fungi</taxon>
        <taxon>Fungi incertae sedis</taxon>
        <taxon>Mucoromycota</taxon>
        <taxon>Glomeromycotina</taxon>
        <taxon>Glomeromycetes</taxon>
        <taxon>Diversisporales</taxon>
        <taxon>Gigasporaceae</taxon>
        <taxon>Gigaspora</taxon>
    </lineage>
</organism>
<keyword evidence="1" id="KW-0175">Coiled coil</keyword>